<dbReference type="Pfam" id="PF02535">
    <property type="entry name" value="Zip"/>
    <property type="match status" value="2"/>
</dbReference>
<keyword evidence="6 7" id="KW-0472">Membrane</keyword>
<feature type="transmembrane region" description="Helical" evidence="7">
    <location>
        <begin position="184"/>
        <end position="203"/>
    </location>
</feature>
<dbReference type="AlphaFoldDB" id="A0AA88HMM8"/>
<feature type="transmembrane region" description="Helical" evidence="7">
    <location>
        <begin position="6"/>
        <end position="28"/>
    </location>
</feature>
<evidence type="ECO:0000313" key="9">
    <source>
        <dbReference type="Proteomes" id="UP001187531"/>
    </source>
</evidence>
<feature type="transmembrane region" description="Helical" evidence="7">
    <location>
        <begin position="150"/>
        <end position="172"/>
    </location>
</feature>
<dbReference type="PANTHER" id="PTHR16133:SF0">
    <property type="entry name" value="ZINC_IRON REGULATED TRANSPORTER-RELATED PROTEIN 102B, ISOFORM E"/>
    <property type="match status" value="1"/>
</dbReference>
<keyword evidence="4 7" id="KW-1133">Transmembrane helix</keyword>
<proteinExistence type="predicted"/>
<keyword evidence="3 7" id="KW-0812">Transmembrane</keyword>
<evidence type="ECO:0000313" key="8">
    <source>
        <dbReference type="EMBL" id="KAK2710466.1"/>
    </source>
</evidence>
<feature type="transmembrane region" description="Helical" evidence="7">
    <location>
        <begin position="218"/>
        <end position="245"/>
    </location>
</feature>
<dbReference type="EMBL" id="JAVRJZ010000016">
    <property type="protein sequence ID" value="KAK2710466.1"/>
    <property type="molecule type" value="Genomic_DNA"/>
</dbReference>
<feature type="transmembrane region" description="Helical" evidence="7">
    <location>
        <begin position="84"/>
        <end position="102"/>
    </location>
</feature>
<keyword evidence="5" id="KW-0333">Golgi apparatus</keyword>
<feature type="transmembrane region" description="Helical" evidence="7">
    <location>
        <begin position="266"/>
        <end position="284"/>
    </location>
</feature>
<gene>
    <name evidence="8" type="ORF">QYM36_011855</name>
</gene>
<reference evidence="8" key="1">
    <citation type="submission" date="2023-07" db="EMBL/GenBank/DDBJ databases">
        <title>Chromosome-level genome assembly of Artemia franciscana.</title>
        <authorList>
            <person name="Jo E."/>
        </authorList>
    </citation>
    <scope>NUCLEOTIDE SEQUENCE</scope>
    <source>
        <tissue evidence="8">Whole body</tissue>
    </source>
</reference>
<comment type="caution">
    <text evidence="8">The sequence shown here is derived from an EMBL/GenBank/DDBJ whole genome shotgun (WGS) entry which is preliminary data.</text>
</comment>
<evidence type="ECO:0000256" key="4">
    <source>
        <dbReference type="ARBA" id="ARBA00022989"/>
    </source>
</evidence>
<organism evidence="8 9">
    <name type="scientific">Artemia franciscana</name>
    <name type="common">Brine shrimp</name>
    <name type="synonym">Artemia sanfranciscana</name>
    <dbReference type="NCBI Taxonomy" id="6661"/>
    <lineage>
        <taxon>Eukaryota</taxon>
        <taxon>Metazoa</taxon>
        <taxon>Ecdysozoa</taxon>
        <taxon>Arthropoda</taxon>
        <taxon>Crustacea</taxon>
        <taxon>Branchiopoda</taxon>
        <taxon>Anostraca</taxon>
        <taxon>Artemiidae</taxon>
        <taxon>Artemia</taxon>
    </lineage>
</organism>
<feature type="transmembrane region" description="Helical" evidence="7">
    <location>
        <begin position="35"/>
        <end position="55"/>
    </location>
</feature>
<keyword evidence="9" id="KW-1185">Reference proteome</keyword>
<protein>
    <recommendedName>
        <fullName evidence="10">Zinc transporter ZIP9</fullName>
    </recommendedName>
</protein>
<dbReference type="PANTHER" id="PTHR16133">
    <property type="entry name" value="SOLUTE CARRIER FAMILY 39 ZINC TRANSPORTER , MEMBER 9-RELATED"/>
    <property type="match status" value="1"/>
</dbReference>
<evidence type="ECO:0000256" key="1">
    <source>
        <dbReference type="ARBA" id="ARBA00004127"/>
    </source>
</evidence>
<sequence length="285" mass="30046">MTDSAGIVVLSFLMFIGSLAAGLVPLVCSFSESNLDLVSTFGAGLLVGAALAVIIPEGVNMLFSEKIRGVTVVGQDVEQRNPNLHVYIGASLVFGFIFMMLVDQLSSQRKDSEGSTKKTFTATVGLVVHAAADGIALGAAATTAQKDVEAIVFLAIMLHKAPAAFGLVTFLMHENLVRNTIRRHLFVFSSAAPMAALITFYGLSQEGKATLSSVNGTAIAMLFSAGTFLYVAAVHVLPEIAYGGGSHSSSRDSSRREKNGFTKTELVCLVVGSVLPLFLTMFHGH</sequence>
<dbReference type="Proteomes" id="UP001187531">
    <property type="component" value="Unassembled WGS sequence"/>
</dbReference>
<dbReference type="InterPro" id="IPR003689">
    <property type="entry name" value="ZIP"/>
</dbReference>
<dbReference type="GO" id="GO:0000139">
    <property type="term" value="C:Golgi membrane"/>
    <property type="evidence" value="ECO:0007669"/>
    <property type="project" value="UniProtKB-SubCell"/>
</dbReference>
<evidence type="ECO:0000256" key="7">
    <source>
        <dbReference type="SAM" id="Phobius"/>
    </source>
</evidence>
<comment type="subcellular location">
    <subcellularLocation>
        <location evidence="1">Endomembrane system</location>
        <topology evidence="1">Multi-pass membrane protein</topology>
    </subcellularLocation>
    <subcellularLocation>
        <location evidence="2">Golgi apparatus membrane</location>
    </subcellularLocation>
</comment>
<evidence type="ECO:0008006" key="10">
    <source>
        <dbReference type="Google" id="ProtNLM"/>
    </source>
</evidence>
<evidence type="ECO:0000256" key="2">
    <source>
        <dbReference type="ARBA" id="ARBA00004394"/>
    </source>
</evidence>
<dbReference type="GO" id="GO:0046873">
    <property type="term" value="F:metal ion transmembrane transporter activity"/>
    <property type="evidence" value="ECO:0007669"/>
    <property type="project" value="InterPro"/>
</dbReference>
<evidence type="ECO:0000256" key="3">
    <source>
        <dbReference type="ARBA" id="ARBA00022692"/>
    </source>
</evidence>
<dbReference type="InterPro" id="IPR045891">
    <property type="entry name" value="ZIP9"/>
</dbReference>
<evidence type="ECO:0000256" key="6">
    <source>
        <dbReference type="ARBA" id="ARBA00023136"/>
    </source>
</evidence>
<evidence type="ECO:0000256" key="5">
    <source>
        <dbReference type="ARBA" id="ARBA00023034"/>
    </source>
</evidence>
<name>A0AA88HMM8_ARTSF</name>
<dbReference type="GO" id="GO:0006829">
    <property type="term" value="P:zinc ion transport"/>
    <property type="evidence" value="ECO:0007669"/>
    <property type="project" value="InterPro"/>
</dbReference>
<accession>A0AA88HMM8</accession>